<keyword evidence="1" id="KW-1133">Transmembrane helix</keyword>
<accession>A0A224XRE5</accession>
<proteinExistence type="predicted"/>
<feature type="transmembrane region" description="Helical" evidence="1">
    <location>
        <begin position="65"/>
        <end position="84"/>
    </location>
</feature>
<dbReference type="EMBL" id="GFTR01001331">
    <property type="protein sequence ID" value="JAW15095.1"/>
    <property type="molecule type" value="Transcribed_RNA"/>
</dbReference>
<keyword evidence="1" id="KW-0812">Transmembrane</keyword>
<evidence type="ECO:0000256" key="1">
    <source>
        <dbReference type="SAM" id="Phobius"/>
    </source>
</evidence>
<name>A0A224XRE5_9HEMI</name>
<reference evidence="2" key="1">
    <citation type="journal article" date="2018" name="PLoS Negl. Trop. Dis.">
        <title>An insight into the salivary gland and fat body transcriptome of Panstrongylus lignarius (Hemiptera: Heteroptera), the main vector of Chagas disease in Peru.</title>
        <authorList>
            <person name="Nevoa J.C."/>
            <person name="Mendes M.T."/>
            <person name="da Silva M.V."/>
            <person name="Soares S.C."/>
            <person name="Oliveira C.J.F."/>
            <person name="Ribeiro J.M.C."/>
        </authorList>
    </citation>
    <scope>NUCLEOTIDE SEQUENCE</scope>
</reference>
<protein>
    <submittedName>
        <fullName evidence="2">Uncharacterized protein</fullName>
    </submittedName>
</protein>
<keyword evidence="1" id="KW-0472">Membrane</keyword>
<sequence length="92" mass="10218">MASASVKPYPVRFSNAGSFHLVLGLPLLLLPSTVISYTAFGILSTSILNKCPSHFSCFISIDWRIFCWTFKCVLMSTFLIFSLLDLPAVLLQ</sequence>
<feature type="transmembrane region" description="Helical" evidence="1">
    <location>
        <begin position="20"/>
        <end position="44"/>
    </location>
</feature>
<organism evidence="2">
    <name type="scientific">Panstrongylus lignarius</name>
    <dbReference type="NCBI Taxonomy" id="156445"/>
    <lineage>
        <taxon>Eukaryota</taxon>
        <taxon>Metazoa</taxon>
        <taxon>Ecdysozoa</taxon>
        <taxon>Arthropoda</taxon>
        <taxon>Hexapoda</taxon>
        <taxon>Insecta</taxon>
        <taxon>Pterygota</taxon>
        <taxon>Neoptera</taxon>
        <taxon>Paraneoptera</taxon>
        <taxon>Hemiptera</taxon>
        <taxon>Heteroptera</taxon>
        <taxon>Panheteroptera</taxon>
        <taxon>Cimicomorpha</taxon>
        <taxon>Reduviidae</taxon>
        <taxon>Triatominae</taxon>
        <taxon>Panstrongylus</taxon>
    </lineage>
</organism>
<evidence type="ECO:0000313" key="2">
    <source>
        <dbReference type="EMBL" id="JAW15095.1"/>
    </source>
</evidence>
<dbReference type="AlphaFoldDB" id="A0A224XRE5"/>